<dbReference type="EMBL" id="JALIDZ010000004">
    <property type="protein sequence ID" value="MCT8972306.1"/>
    <property type="molecule type" value="Genomic_DNA"/>
</dbReference>
<dbReference type="Proteomes" id="UP001320898">
    <property type="component" value="Unassembled WGS sequence"/>
</dbReference>
<dbReference type="Gene3D" id="3.90.1140.10">
    <property type="entry name" value="Cyclic phosphodiesterase"/>
    <property type="match status" value="1"/>
</dbReference>
<name>A0AAW5QW65_9HYPH</name>
<feature type="short sequence motif" description="HXTX 1" evidence="2">
    <location>
        <begin position="37"/>
        <end position="40"/>
    </location>
</feature>
<dbReference type="AlphaFoldDB" id="A0AAW5QW65"/>
<evidence type="ECO:0000313" key="4">
    <source>
        <dbReference type="EMBL" id="MCT8972306.1"/>
    </source>
</evidence>
<reference evidence="4 5" key="1">
    <citation type="submission" date="2022-04" db="EMBL/GenBank/DDBJ databases">
        <authorList>
            <person name="Ye Y.-Q."/>
            <person name="Du Z.-J."/>
        </authorList>
    </citation>
    <scope>NUCLEOTIDE SEQUENCE [LARGE SCALE GENOMIC DNA]</scope>
    <source>
        <strain evidence="4 5">A6E488</strain>
    </source>
</reference>
<dbReference type="NCBIfam" id="TIGR02258">
    <property type="entry name" value="2_5_ligase"/>
    <property type="match status" value="1"/>
</dbReference>
<dbReference type="GO" id="GO:0004113">
    <property type="term" value="F:2',3'-cyclic-nucleotide 3'-phosphodiesterase activity"/>
    <property type="evidence" value="ECO:0007669"/>
    <property type="project" value="InterPro"/>
</dbReference>
<keyword evidence="5" id="KW-1185">Reference proteome</keyword>
<comment type="similarity">
    <text evidence="2">Belongs to the 2H phosphoesterase superfamily. ThpR family.</text>
</comment>
<comment type="catalytic activity">
    <reaction evidence="2">
        <text>a 3'-end 2',3'-cyclophospho-ribonucleotide-RNA + H2O = a 3'-end 2'-phospho-ribonucleotide-RNA + H(+)</text>
        <dbReference type="Rhea" id="RHEA:11828"/>
        <dbReference type="Rhea" id="RHEA-COMP:10464"/>
        <dbReference type="Rhea" id="RHEA-COMP:17353"/>
        <dbReference type="ChEBI" id="CHEBI:15377"/>
        <dbReference type="ChEBI" id="CHEBI:15378"/>
        <dbReference type="ChEBI" id="CHEBI:83064"/>
        <dbReference type="ChEBI" id="CHEBI:173113"/>
        <dbReference type="EC" id="3.1.4.58"/>
    </reaction>
</comment>
<proteinExistence type="inferred from homology"/>
<dbReference type="HAMAP" id="MF_01940">
    <property type="entry name" value="RNA_CPDase"/>
    <property type="match status" value="1"/>
</dbReference>
<dbReference type="InterPro" id="IPR014051">
    <property type="entry name" value="Phosphoesterase_HXTX"/>
</dbReference>
<dbReference type="PANTHER" id="PTHR35561">
    <property type="entry name" value="RNA 2',3'-CYCLIC PHOSPHODIESTERASE"/>
    <property type="match status" value="1"/>
</dbReference>
<organism evidence="4 5">
    <name type="scientific">Microbaculum marinisediminis</name>
    <dbReference type="NCBI Taxonomy" id="2931392"/>
    <lineage>
        <taxon>Bacteria</taxon>
        <taxon>Pseudomonadati</taxon>
        <taxon>Pseudomonadota</taxon>
        <taxon>Alphaproteobacteria</taxon>
        <taxon>Hyphomicrobiales</taxon>
        <taxon>Tepidamorphaceae</taxon>
        <taxon>Microbaculum</taxon>
    </lineage>
</organism>
<evidence type="ECO:0000256" key="2">
    <source>
        <dbReference type="HAMAP-Rule" id="MF_01940"/>
    </source>
</evidence>
<dbReference type="SUPFAM" id="SSF55144">
    <property type="entry name" value="LigT-like"/>
    <property type="match status" value="1"/>
</dbReference>
<protein>
    <recommendedName>
        <fullName evidence="2">RNA 2',3'-cyclic phosphodiesterase</fullName>
        <shortName evidence="2">RNA 2',3'-CPDase</shortName>
        <ecNumber evidence="2">3.1.4.58</ecNumber>
    </recommendedName>
</protein>
<feature type="domain" description="Phosphoesterase HXTX" evidence="3">
    <location>
        <begin position="11"/>
        <end position="84"/>
    </location>
</feature>
<feature type="short sequence motif" description="HXTX 2" evidence="2">
    <location>
        <begin position="120"/>
        <end position="123"/>
    </location>
</feature>
<dbReference type="InterPro" id="IPR004175">
    <property type="entry name" value="RNA_CPDase"/>
</dbReference>
<dbReference type="PANTHER" id="PTHR35561:SF1">
    <property type="entry name" value="RNA 2',3'-CYCLIC PHOSPHODIESTERASE"/>
    <property type="match status" value="1"/>
</dbReference>
<evidence type="ECO:0000259" key="3">
    <source>
        <dbReference type="Pfam" id="PF02834"/>
    </source>
</evidence>
<evidence type="ECO:0000256" key="1">
    <source>
        <dbReference type="ARBA" id="ARBA00022801"/>
    </source>
</evidence>
<dbReference type="Pfam" id="PF02834">
    <property type="entry name" value="LigT_PEase"/>
    <property type="match status" value="2"/>
</dbReference>
<dbReference type="EC" id="3.1.4.58" evidence="2"/>
<dbReference type="GO" id="GO:0008664">
    <property type="term" value="F:RNA 2',3'-cyclic 3'-phosphodiesterase activity"/>
    <property type="evidence" value="ECO:0007669"/>
    <property type="project" value="UniProtKB-EC"/>
</dbReference>
<comment type="caution">
    <text evidence="4">The sequence shown here is derived from an EMBL/GenBank/DDBJ whole genome shotgun (WGS) entry which is preliminary data.</text>
</comment>
<feature type="active site" description="Proton donor" evidence="2">
    <location>
        <position position="37"/>
    </location>
</feature>
<sequence>MPRLFTGLEMPADAVSVLTGLRGGIHGARWIDPENYHLTLRFIGDVDNRTAHSVAEMLDRVRRPVFSITLDGVGVFGGRKPHSVFASVASSPPLTALQAEQERMMQMLGLPPDQRKFSPHVTVARLRGVSAPAVAAYIESRGGFHWGPIEIGRFVLFSSRSGQGGGPYVVEEAYPLEGGDFDHGEDIDA</sequence>
<keyword evidence="1 2" id="KW-0378">Hydrolase</keyword>
<feature type="active site" description="Proton acceptor" evidence="2">
    <location>
        <position position="120"/>
    </location>
</feature>
<evidence type="ECO:0000313" key="5">
    <source>
        <dbReference type="Proteomes" id="UP001320898"/>
    </source>
</evidence>
<dbReference type="InterPro" id="IPR009097">
    <property type="entry name" value="Cyclic_Pdiesterase"/>
</dbReference>
<gene>
    <name evidence="4" type="primary">thpR</name>
    <name evidence="4" type="ORF">MUB46_10595</name>
</gene>
<feature type="domain" description="Phosphoesterase HXTX" evidence="3">
    <location>
        <begin position="92"/>
        <end position="166"/>
    </location>
</feature>
<comment type="function">
    <text evidence="2">Hydrolyzes RNA 2',3'-cyclic phosphodiester to an RNA 2'-phosphomonoester.</text>
</comment>
<accession>A0AAW5QW65</accession>
<dbReference type="RefSeq" id="WP_261615870.1">
    <property type="nucleotide sequence ID" value="NZ_JALIDZ010000004.1"/>
</dbReference>